<proteinExistence type="inferred from homology"/>
<comment type="similarity">
    <text evidence="1 2">Belongs to the glycosyl hydrolase 1 family.</text>
</comment>
<organism evidence="3">
    <name type="scientific">Solanum chilense</name>
    <name type="common">Tomato</name>
    <name type="synonym">Lycopersicon chilense</name>
    <dbReference type="NCBI Taxonomy" id="4083"/>
    <lineage>
        <taxon>Eukaryota</taxon>
        <taxon>Viridiplantae</taxon>
        <taxon>Streptophyta</taxon>
        <taxon>Embryophyta</taxon>
        <taxon>Tracheophyta</taxon>
        <taxon>Spermatophyta</taxon>
        <taxon>Magnoliopsida</taxon>
        <taxon>eudicotyledons</taxon>
        <taxon>Gunneridae</taxon>
        <taxon>Pentapetalae</taxon>
        <taxon>asterids</taxon>
        <taxon>lamiids</taxon>
        <taxon>Solanales</taxon>
        <taxon>Solanaceae</taxon>
        <taxon>Solanoideae</taxon>
        <taxon>Solaneae</taxon>
        <taxon>Solanum</taxon>
        <taxon>Solanum subgen. Lycopersicon</taxon>
    </lineage>
</organism>
<dbReference type="SUPFAM" id="SSF51445">
    <property type="entry name" value="(Trans)glycosidases"/>
    <property type="match status" value="1"/>
</dbReference>
<reference evidence="3" key="1">
    <citation type="submission" date="2019-05" db="EMBL/GenBank/DDBJ databases">
        <title>The de novo reference genome and transcriptome assemblies of the wild tomato species Solanum chilense.</title>
        <authorList>
            <person name="Stam R."/>
            <person name="Nosenko T."/>
            <person name="Hoerger A.C."/>
            <person name="Stephan W."/>
            <person name="Seidel M.A."/>
            <person name="Kuhn J.M.M."/>
            <person name="Haberer G."/>
            <person name="Tellier A."/>
        </authorList>
    </citation>
    <scope>NUCLEOTIDE SEQUENCE</scope>
    <source>
        <tissue evidence="3">Mature leaves</tissue>
    </source>
</reference>
<evidence type="ECO:0000256" key="1">
    <source>
        <dbReference type="ARBA" id="ARBA00010838"/>
    </source>
</evidence>
<dbReference type="InterPro" id="IPR001360">
    <property type="entry name" value="Glyco_hydro_1"/>
</dbReference>
<accession>A0A6N2AIM8</accession>
<dbReference type="InterPro" id="IPR017853">
    <property type="entry name" value="GH"/>
</dbReference>
<dbReference type="GO" id="GO:0008422">
    <property type="term" value="F:beta-glucosidase activity"/>
    <property type="evidence" value="ECO:0007669"/>
    <property type="project" value="TreeGrafter"/>
</dbReference>
<dbReference type="PANTHER" id="PTHR10353:SF169">
    <property type="entry name" value="BETA-GLUCOSIDASE 11-LIKE"/>
    <property type="match status" value="1"/>
</dbReference>
<evidence type="ECO:0008006" key="4">
    <source>
        <dbReference type="Google" id="ProtNLM"/>
    </source>
</evidence>
<comment type="caution">
    <text evidence="3">The sequence shown here is derived from an EMBL/GenBank/DDBJ whole genome shotgun (WGS) entry which is preliminary data.</text>
</comment>
<evidence type="ECO:0000256" key="2">
    <source>
        <dbReference type="RuleBase" id="RU003690"/>
    </source>
</evidence>
<evidence type="ECO:0000313" key="3">
    <source>
        <dbReference type="EMBL" id="TMW81284.1"/>
    </source>
</evidence>
<dbReference type="AlphaFoldDB" id="A0A6N2AIM8"/>
<dbReference type="Pfam" id="PF00232">
    <property type="entry name" value="Glyco_hydro_1"/>
    <property type="match status" value="1"/>
</dbReference>
<dbReference type="EMBL" id="RXGB01027100">
    <property type="protein sequence ID" value="TMW81284.1"/>
    <property type="molecule type" value="Genomic_DNA"/>
</dbReference>
<sequence>MPILNGTSSVPKFSSGGYGGATADVSCDAYHKYKEDVKLMADTGLEGYKFSISWSRLIPRIQPHVTLCHSDLPQVLEDEYGG</sequence>
<name>A0A6N2AIM8_SOLCI</name>
<dbReference type="Gene3D" id="3.20.20.80">
    <property type="entry name" value="Glycosidases"/>
    <property type="match status" value="1"/>
</dbReference>
<protein>
    <recommendedName>
        <fullName evidence="4">Beta-glucosidase</fullName>
    </recommendedName>
</protein>
<dbReference type="GO" id="GO:0005975">
    <property type="term" value="P:carbohydrate metabolic process"/>
    <property type="evidence" value="ECO:0007669"/>
    <property type="project" value="InterPro"/>
</dbReference>
<gene>
    <name evidence="3" type="ORF">EJD97_010652</name>
</gene>
<dbReference type="PANTHER" id="PTHR10353">
    <property type="entry name" value="GLYCOSYL HYDROLASE"/>
    <property type="match status" value="1"/>
</dbReference>